<evidence type="ECO:0000256" key="8">
    <source>
        <dbReference type="ARBA" id="ARBA00022801"/>
    </source>
</evidence>
<dbReference type="GO" id="GO:0045490">
    <property type="term" value="P:pectin catabolic process"/>
    <property type="evidence" value="ECO:0007669"/>
    <property type="project" value="UniProtKB-UniRule"/>
</dbReference>
<evidence type="ECO:0000256" key="1">
    <source>
        <dbReference type="ARBA" id="ARBA00004191"/>
    </source>
</evidence>
<dbReference type="PROSITE" id="PS00503">
    <property type="entry name" value="PECTINESTERASE_2"/>
    <property type="match status" value="1"/>
</dbReference>
<evidence type="ECO:0000313" key="15">
    <source>
        <dbReference type="Proteomes" id="UP001159364"/>
    </source>
</evidence>
<dbReference type="PROSITE" id="PS51257">
    <property type="entry name" value="PROKAR_LIPOPROTEIN"/>
    <property type="match status" value="1"/>
</dbReference>
<evidence type="ECO:0000256" key="4">
    <source>
        <dbReference type="ARBA" id="ARBA00013229"/>
    </source>
</evidence>
<gene>
    <name evidence="14" type="ORF">K2173_012450</name>
</gene>
<keyword evidence="7 12" id="KW-0732">Signal</keyword>
<evidence type="ECO:0000256" key="10">
    <source>
        <dbReference type="ARBA" id="ARBA00047928"/>
    </source>
</evidence>
<dbReference type="GO" id="GO:0030599">
    <property type="term" value="F:pectinesterase activity"/>
    <property type="evidence" value="ECO:0007669"/>
    <property type="project" value="UniProtKB-UniRule"/>
</dbReference>
<dbReference type="GO" id="GO:0042545">
    <property type="term" value="P:cell wall modification"/>
    <property type="evidence" value="ECO:0007669"/>
    <property type="project" value="UniProtKB-UniRule"/>
</dbReference>
<evidence type="ECO:0000256" key="3">
    <source>
        <dbReference type="ARBA" id="ARBA00008891"/>
    </source>
</evidence>
<evidence type="ECO:0000259" key="13">
    <source>
        <dbReference type="Pfam" id="PF01095"/>
    </source>
</evidence>
<keyword evidence="15" id="KW-1185">Reference proteome</keyword>
<protein>
    <recommendedName>
        <fullName evidence="4 12">Pectinesterase</fullName>
        <ecNumber evidence="4 12">3.1.1.11</ecNumber>
    </recommendedName>
</protein>
<dbReference type="PANTHER" id="PTHR31321">
    <property type="entry name" value="ACYL-COA THIOESTER HYDROLASE YBHC-RELATED"/>
    <property type="match status" value="1"/>
</dbReference>
<dbReference type="FunFam" id="2.160.20.10:FF:000008">
    <property type="entry name" value="Pectinesterase"/>
    <property type="match status" value="1"/>
</dbReference>
<evidence type="ECO:0000256" key="11">
    <source>
        <dbReference type="PROSITE-ProRule" id="PRU10040"/>
    </source>
</evidence>
<comment type="caution">
    <text evidence="14">The sequence shown here is derived from an EMBL/GenBank/DDBJ whole genome shotgun (WGS) entry which is preliminary data.</text>
</comment>
<dbReference type="Proteomes" id="UP001159364">
    <property type="component" value="Linkage Group LG04"/>
</dbReference>
<dbReference type="InterPro" id="IPR012334">
    <property type="entry name" value="Pectin_lyas_fold"/>
</dbReference>
<keyword evidence="6" id="KW-0964">Secreted</keyword>
<feature type="active site" evidence="11">
    <location>
        <position position="215"/>
    </location>
</feature>
<feature type="signal peptide" evidence="12">
    <location>
        <begin position="1"/>
        <end position="26"/>
    </location>
</feature>
<accession>A0AAV8TJD0</accession>
<comment type="similarity">
    <text evidence="3">Belongs to the pectinesterase family.</text>
</comment>
<evidence type="ECO:0000256" key="7">
    <source>
        <dbReference type="ARBA" id="ARBA00022729"/>
    </source>
</evidence>
<evidence type="ECO:0000256" key="6">
    <source>
        <dbReference type="ARBA" id="ARBA00022525"/>
    </source>
</evidence>
<keyword evidence="8 12" id="KW-0378">Hydrolase</keyword>
<dbReference type="Gene3D" id="2.160.20.10">
    <property type="entry name" value="Single-stranded right-handed beta-helix, Pectin lyase-like"/>
    <property type="match status" value="1"/>
</dbReference>
<dbReference type="InterPro" id="IPR000070">
    <property type="entry name" value="Pectinesterase_cat"/>
</dbReference>
<feature type="domain" description="Pectinesterase catalytic" evidence="13">
    <location>
        <begin position="55"/>
        <end position="360"/>
    </location>
</feature>
<sequence>MFREKCVLALVLVLFIGSCSLGSSQGDIITWNDVILPENRGGLNFRGYFNGSGVIVVDQNGRGDSLTVQGAINIVPDYNTERVKIYILPGVYREKVYVPKHKPYISFIGDEDQVTETVITWHNKASDTDEHGNELGTYRSASITIDSDYFCATGITFENTVGTHPGAPGMQAVALRVSSSNAFFYRVRILGSQDTLLDEKGSHYYYQCFIQGTVDFIFGRARSLFRDCELHSIAKGSGAIAAHHRDKDDETGFSFVRCRVTGSGKIGKILLGRAWGDYSRVVYSFCHFNKIIAPTGWSDWSIPPGGMKLMEILCKCRTAVFGEYRCTGKGAHTRGRVSWRKTFTDDEIKPFLGMEFIDGDQWLRV</sequence>
<keyword evidence="5" id="KW-0134">Cell wall</keyword>
<dbReference type="SUPFAM" id="SSF51126">
    <property type="entry name" value="Pectin lyase-like"/>
    <property type="match status" value="1"/>
</dbReference>
<feature type="chain" id="PRO_5043097426" description="Pectinesterase" evidence="12">
    <location>
        <begin position="27"/>
        <end position="365"/>
    </location>
</feature>
<keyword evidence="9 12" id="KW-0063">Aspartyl esterase</keyword>
<dbReference type="AlphaFoldDB" id="A0AAV8TJD0"/>
<evidence type="ECO:0000256" key="12">
    <source>
        <dbReference type="RuleBase" id="RU000589"/>
    </source>
</evidence>
<comment type="pathway">
    <text evidence="2 12">Glycan metabolism; pectin degradation; 2-dehydro-3-deoxy-D-gluconate from pectin: step 1/5.</text>
</comment>
<dbReference type="EC" id="3.1.1.11" evidence="4 12"/>
<dbReference type="EMBL" id="JAIWQS010000004">
    <property type="protein sequence ID" value="KAJ8766975.1"/>
    <property type="molecule type" value="Genomic_DNA"/>
</dbReference>
<dbReference type="Pfam" id="PF01095">
    <property type="entry name" value="Pectinesterase"/>
    <property type="match status" value="1"/>
</dbReference>
<reference evidence="14 15" key="1">
    <citation type="submission" date="2021-09" db="EMBL/GenBank/DDBJ databases">
        <title>Genomic insights and catalytic innovation underlie evolution of tropane alkaloids biosynthesis.</title>
        <authorList>
            <person name="Wang Y.-J."/>
            <person name="Tian T."/>
            <person name="Huang J.-P."/>
            <person name="Huang S.-X."/>
        </authorList>
    </citation>
    <scope>NUCLEOTIDE SEQUENCE [LARGE SCALE GENOMIC DNA]</scope>
    <source>
        <strain evidence="14">KIB-2018</strain>
        <tissue evidence="14">Leaf</tissue>
    </source>
</reference>
<comment type="catalytic activity">
    <reaction evidence="10 12">
        <text>[(1-&gt;4)-alpha-D-galacturonosyl methyl ester](n) + n H2O = [(1-&gt;4)-alpha-D-galacturonosyl](n) + n methanol + n H(+)</text>
        <dbReference type="Rhea" id="RHEA:22380"/>
        <dbReference type="Rhea" id="RHEA-COMP:14570"/>
        <dbReference type="Rhea" id="RHEA-COMP:14573"/>
        <dbReference type="ChEBI" id="CHEBI:15377"/>
        <dbReference type="ChEBI" id="CHEBI:15378"/>
        <dbReference type="ChEBI" id="CHEBI:17790"/>
        <dbReference type="ChEBI" id="CHEBI:140522"/>
        <dbReference type="ChEBI" id="CHEBI:140523"/>
        <dbReference type="EC" id="3.1.1.11"/>
    </reaction>
</comment>
<evidence type="ECO:0000256" key="2">
    <source>
        <dbReference type="ARBA" id="ARBA00005184"/>
    </source>
</evidence>
<evidence type="ECO:0000256" key="5">
    <source>
        <dbReference type="ARBA" id="ARBA00022512"/>
    </source>
</evidence>
<evidence type="ECO:0000313" key="14">
    <source>
        <dbReference type="EMBL" id="KAJ8766975.1"/>
    </source>
</evidence>
<dbReference type="PANTHER" id="PTHR31321:SF31">
    <property type="entry name" value="PECTINESTERASE QRT1"/>
    <property type="match status" value="1"/>
</dbReference>
<proteinExistence type="inferred from homology"/>
<dbReference type="InterPro" id="IPR011050">
    <property type="entry name" value="Pectin_lyase_fold/virulence"/>
</dbReference>
<organism evidence="14 15">
    <name type="scientific">Erythroxylum novogranatense</name>
    <dbReference type="NCBI Taxonomy" id="1862640"/>
    <lineage>
        <taxon>Eukaryota</taxon>
        <taxon>Viridiplantae</taxon>
        <taxon>Streptophyta</taxon>
        <taxon>Embryophyta</taxon>
        <taxon>Tracheophyta</taxon>
        <taxon>Spermatophyta</taxon>
        <taxon>Magnoliopsida</taxon>
        <taxon>eudicotyledons</taxon>
        <taxon>Gunneridae</taxon>
        <taxon>Pentapetalae</taxon>
        <taxon>rosids</taxon>
        <taxon>fabids</taxon>
        <taxon>Malpighiales</taxon>
        <taxon>Erythroxylaceae</taxon>
        <taxon>Erythroxylum</taxon>
    </lineage>
</organism>
<name>A0AAV8TJD0_9ROSI</name>
<evidence type="ECO:0000256" key="9">
    <source>
        <dbReference type="ARBA" id="ARBA00023085"/>
    </source>
</evidence>
<comment type="subcellular location">
    <subcellularLocation>
        <location evidence="1">Secreted</location>
        <location evidence="1">Cell wall</location>
    </subcellularLocation>
</comment>
<dbReference type="InterPro" id="IPR033131">
    <property type="entry name" value="Pectinesterase_Asp_AS"/>
</dbReference>